<keyword evidence="3" id="KW-1185">Reference proteome</keyword>
<comment type="caution">
    <text evidence="2">The sequence shown here is derived from an EMBL/GenBank/DDBJ whole genome shotgun (WGS) entry which is preliminary data.</text>
</comment>
<dbReference type="AlphaFoldDB" id="A0A4Y3KBF7"/>
<dbReference type="RefSeq" id="WP_141321142.1">
    <property type="nucleotide sequence ID" value="NZ_BJLP01000037.1"/>
</dbReference>
<evidence type="ECO:0000256" key="1">
    <source>
        <dbReference type="SAM" id="MobiDB-lite"/>
    </source>
</evidence>
<dbReference type="Proteomes" id="UP000315842">
    <property type="component" value="Unassembled WGS sequence"/>
</dbReference>
<evidence type="ECO:0000313" key="2">
    <source>
        <dbReference type="EMBL" id="GEA81779.1"/>
    </source>
</evidence>
<organism evidence="2 3">
    <name type="scientific">Cellulomonas uda</name>
    <dbReference type="NCBI Taxonomy" id="1714"/>
    <lineage>
        <taxon>Bacteria</taxon>
        <taxon>Bacillati</taxon>
        <taxon>Actinomycetota</taxon>
        <taxon>Actinomycetes</taxon>
        <taxon>Micrococcales</taxon>
        <taxon>Cellulomonadaceae</taxon>
        <taxon>Cellulomonas</taxon>
    </lineage>
</organism>
<feature type="compositionally biased region" description="Basic and acidic residues" evidence="1">
    <location>
        <begin position="1"/>
        <end position="11"/>
    </location>
</feature>
<reference evidence="2 3" key="1">
    <citation type="submission" date="2019-06" db="EMBL/GenBank/DDBJ databases">
        <title>Whole genome shotgun sequence of Cellulomonas uda NBRC 3747.</title>
        <authorList>
            <person name="Hosoyama A."/>
            <person name="Uohara A."/>
            <person name="Ohji S."/>
            <person name="Ichikawa N."/>
        </authorList>
    </citation>
    <scope>NUCLEOTIDE SEQUENCE [LARGE SCALE GENOMIC DNA]</scope>
    <source>
        <strain evidence="2 3">NBRC 3747</strain>
    </source>
</reference>
<name>A0A4Y3KBF7_CELUD</name>
<gene>
    <name evidence="2" type="ORF">CUD01_22230</name>
</gene>
<protein>
    <submittedName>
        <fullName evidence="2">Uncharacterized protein</fullName>
    </submittedName>
</protein>
<sequence length="255" mass="27902">MTRDADDHDSSDGVTLGEPSPGVRDPETGHINAYPPAPPPGEPLVTRVTERLPKPDRTITYTLVDPVGVRPGGTDLRTALVQRAGGPDDGDRRYRHELHQRVGRVVVAGAHVEAALKRLLVVTSVRESFREANYDWAVLEVELRKALREAGGALSAEALEHVGLLLDGADRAGLRELRNQVVHSEWWPWEEFQGRFIRWGRRRDGYTGLGSLVDLDNLADCLEALASALADIVAPVWPYIILDTRESADSGDGGA</sequence>
<dbReference type="EMBL" id="BJLP01000037">
    <property type="protein sequence ID" value="GEA81779.1"/>
    <property type="molecule type" value="Genomic_DNA"/>
</dbReference>
<feature type="region of interest" description="Disordered" evidence="1">
    <location>
        <begin position="1"/>
        <end position="43"/>
    </location>
</feature>
<evidence type="ECO:0000313" key="3">
    <source>
        <dbReference type="Proteomes" id="UP000315842"/>
    </source>
</evidence>
<accession>A0A4Y3KBF7</accession>
<proteinExistence type="predicted"/>